<dbReference type="Proteomes" id="UP000248806">
    <property type="component" value="Unassembled WGS sequence"/>
</dbReference>
<proteinExistence type="predicted"/>
<dbReference type="GO" id="GO:0016787">
    <property type="term" value="F:hydrolase activity"/>
    <property type="evidence" value="ECO:0007669"/>
    <property type="project" value="InterPro"/>
</dbReference>
<dbReference type="Gene3D" id="2.60.120.560">
    <property type="entry name" value="Exo-inulinase, domain 1"/>
    <property type="match status" value="1"/>
</dbReference>
<dbReference type="RefSeq" id="WP_111321422.1">
    <property type="nucleotide sequence ID" value="NZ_BIFX01000001.1"/>
</dbReference>
<evidence type="ECO:0000256" key="1">
    <source>
        <dbReference type="SAM" id="Phobius"/>
    </source>
</evidence>
<dbReference type="AlphaFoldDB" id="A0A326U8T2"/>
<evidence type="ECO:0000313" key="4">
    <source>
        <dbReference type="Proteomes" id="UP000248806"/>
    </source>
</evidence>
<feature type="transmembrane region" description="Helical" evidence="1">
    <location>
        <begin position="20"/>
        <end position="40"/>
    </location>
</feature>
<evidence type="ECO:0000259" key="2">
    <source>
        <dbReference type="Pfam" id="PF06439"/>
    </source>
</evidence>
<dbReference type="Pfam" id="PF06439">
    <property type="entry name" value="3keto-disac_hyd"/>
    <property type="match status" value="1"/>
</dbReference>
<accession>A0A326U8T2</accession>
<protein>
    <submittedName>
        <fullName evidence="3">Uncharacterized protein DUF1080</fullName>
    </submittedName>
</protein>
<dbReference type="EMBL" id="QKUF01000005">
    <property type="protein sequence ID" value="PZW31995.1"/>
    <property type="molecule type" value="Genomic_DNA"/>
</dbReference>
<evidence type="ECO:0000313" key="3">
    <source>
        <dbReference type="EMBL" id="PZW31995.1"/>
    </source>
</evidence>
<keyword evidence="1" id="KW-0812">Transmembrane</keyword>
<dbReference type="OrthoDB" id="149977at2"/>
<comment type="caution">
    <text evidence="3">The sequence shown here is derived from an EMBL/GenBank/DDBJ whole genome shotgun (WGS) entry which is preliminary data.</text>
</comment>
<keyword evidence="1" id="KW-0472">Membrane</keyword>
<reference evidence="3 4" key="1">
    <citation type="submission" date="2018-06" db="EMBL/GenBank/DDBJ databases">
        <title>Genomic Encyclopedia of Archaeal and Bacterial Type Strains, Phase II (KMG-II): from individual species to whole genera.</title>
        <authorList>
            <person name="Goeker M."/>
        </authorList>
    </citation>
    <scope>NUCLEOTIDE SEQUENCE [LARGE SCALE GENOMIC DNA]</scope>
    <source>
        <strain evidence="3 4">ATCC BAA-1881</strain>
    </source>
</reference>
<name>A0A326U8T2_THEHA</name>
<organism evidence="3 4">
    <name type="scientific">Thermosporothrix hazakensis</name>
    <dbReference type="NCBI Taxonomy" id="644383"/>
    <lineage>
        <taxon>Bacteria</taxon>
        <taxon>Bacillati</taxon>
        <taxon>Chloroflexota</taxon>
        <taxon>Ktedonobacteria</taxon>
        <taxon>Ktedonobacterales</taxon>
        <taxon>Thermosporotrichaceae</taxon>
        <taxon>Thermosporothrix</taxon>
    </lineage>
</organism>
<dbReference type="InterPro" id="IPR010496">
    <property type="entry name" value="AL/BT2_dom"/>
</dbReference>
<keyword evidence="4" id="KW-1185">Reference proteome</keyword>
<sequence>MVEEHLQPKQDTKYRRKWRLILLFVCLLVLIAGSSIYMVVRATGKQEQQEKAKHITPTVAHPTETPTATVTPSALFSDDFSEANKGWLISNNDGYIRSVSEEGLLIGNTNHRITTESIPVYSPFTDFELTTTFVFQAGDDNDSIGLYLRGDNNLDHNYRIEIYGNNTYTIARESWNVKNHSPEETMLVDYTTSKALKPRGQANTLRVTMQGSTLQLFINGQHVQTVEDSEYQQGQIALFVRNGFSSGGAQALFQQVEVYPLPTPDTTATPTLDSTP</sequence>
<keyword evidence="1" id="KW-1133">Transmembrane helix</keyword>
<feature type="domain" description="3-keto-alpha-glucoside-1,2-lyase/3-keto-2-hydroxy-glucal hydratase" evidence="2">
    <location>
        <begin position="85"/>
        <end position="241"/>
    </location>
</feature>
<gene>
    <name evidence="3" type="ORF">EI42_02021</name>
</gene>